<dbReference type="EMBL" id="JBHUDZ010000009">
    <property type="protein sequence ID" value="MFD1603164.1"/>
    <property type="molecule type" value="Genomic_DNA"/>
</dbReference>
<accession>A0ABW4HCC6</accession>
<evidence type="ECO:0000313" key="3">
    <source>
        <dbReference type="Proteomes" id="UP001597138"/>
    </source>
</evidence>
<dbReference type="Proteomes" id="UP001597138">
    <property type="component" value="Unassembled WGS sequence"/>
</dbReference>
<keyword evidence="3" id="KW-1185">Reference proteome</keyword>
<evidence type="ECO:0000313" key="2">
    <source>
        <dbReference type="EMBL" id="MFD1603164.1"/>
    </source>
</evidence>
<keyword evidence="1" id="KW-0732">Signal</keyword>
<name>A0ABW4HCC6_9FLAO</name>
<dbReference type="RefSeq" id="WP_379814030.1">
    <property type="nucleotide sequence ID" value="NZ_JBHUDZ010000009.1"/>
</dbReference>
<protein>
    <submittedName>
        <fullName evidence="2">Uncharacterized protein</fullName>
    </submittedName>
</protein>
<feature type="chain" id="PRO_5045772491" evidence="1">
    <location>
        <begin position="19"/>
        <end position="783"/>
    </location>
</feature>
<evidence type="ECO:0000256" key="1">
    <source>
        <dbReference type="SAM" id="SignalP"/>
    </source>
</evidence>
<comment type="caution">
    <text evidence="2">The sequence shown here is derived from an EMBL/GenBank/DDBJ whole genome shotgun (WGS) entry which is preliminary data.</text>
</comment>
<reference evidence="3" key="1">
    <citation type="journal article" date="2019" name="Int. J. Syst. Evol. Microbiol.">
        <title>The Global Catalogue of Microorganisms (GCM) 10K type strain sequencing project: providing services to taxonomists for standard genome sequencing and annotation.</title>
        <authorList>
            <consortium name="The Broad Institute Genomics Platform"/>
            <consortium name="The Broad Institute Genome Sequencing Center for Infectious Disease"/>
            <person name="Wu L."/>
            <person name="Ma J."/>
        </authorList>
    </citation>
    <scope>NUCLEOTIDE SEQUENCE [LARGE SCALE GENOMIC DNA]</scope>
    <source>
        <strain evidence="3">CCUG 70865</strain>
    </source>
</reference>
<proteinExistence type="predicted"/>
<sequence>MKSFLVSILILASNVIFACGFYPTGEDIRFSFFNPSIFNLYSYSDFYYSTYSFSVNEKPASETDRINSNENHWLQYCKNKVSIEAVREVLYGFNLKDITEKSNNEMLRHLYKTKNAEAIDYLKFAKKCEIYNEFDDNSWEHNVVKLRPERTKLINEAVLLSNKVSDKELRYRYTFLAIRSSYYNKDFATIIKLYDDVFKSPQKTSFLKYWSLYFRMFAEKDKALVNYYAAQIFVNAPDKRFMASFSFDTKVPLESVLRHARNNQEKANIYLLAGIKRTDQSLYYLKQVYKYNPKSDGLSFLLLREINKIEDWVFTPYYSLFSPSLTSYDESEKSSTATILKRVERDRMYAGEVLSFINTINFKKRDNPLLWKMSKAYLYFVTKDNKNCLNEISKLEQNFSKKDSLHSNQMEIIKAMALTANQQTGKAFVLDAVKPILLKNENDKKFVFAIGRELEYKGNFTDAALLYSKLTEVSNSRYDNEAFWKTSKNKKHYYADYFDDYFDYINMVYTPEQVEDIIENTKQNEKKSDEFSLWKYSLIKKEIPHLYDLIGTKYIRINKLYKALSYFDLDSDEDKRQSVIRTYDCLWEKESCGDGYSVKDPFFALAYTPEFVSQKNYLSINKYVFTKRLISYLERAKDPKEKNKDYYNFLIANCYYNMTFYGSLKVMRRYGFTNDFQDYPVIDNDEFYECNLAKKYYGFAFKNAKTQKFKALCLRMMGKCELNKLRHKYPEYDYETNETIENYDTFLWNKNKYYQDLKSNYADDYAMLSSGCENYAAYFQARR</sequence>
<dbReference type="PROSITE" id="PS51257">
    <property type="entry name" value="PROKAR_LIPOPROTEIN"/>
    <property type="match status" value="1"/>
</dbReference>
<feature type="signal peptide" evidence="1">
    <location>
        <begin position="1"/>
        <end position="18"/>
    </location>
</feature>
<gene>
    <name evidence="2" type="ORF">ACFSC2_10490</name>
</gene>
<organism evidence="2 3">
    <name type="scientific">Flavobacterium artemisiae</name>
    <dbReference type="NCBI Taxonomy" id="2126556"/>
    <lineage>
        <taxon>Bacteria</taxon>
        <taxon>Pseudomonadati</taxon>
        <taxon>Bacteroidota</taxon>
        <taxon>Flavobacteriia</taxon>
        <taxon>Flavobacteriales</taxon>
        <taxon>Flavobacteriaceae</taxon>
        <taxon>Flavobacterium</taxon>
    </lineage>
</organism>